<dbReference type="PANTHER" id="PTHR38463:SF1">
    <property type="entry name" value="STRESS RESPONSE PROTEIN YSNF"/>
    <property type="match status" value="1"/>
</dbReference>
<dbReference type="Pfam" id="PF09557">
    <property type="entry name" value="DUF2382"/>
    <property type="match status" value="1"/>
</dbReference>
<proteinExistence type="predicted"/>
<protein>
    <submittedName>
        <fullName evidence="1">YsnF/AvaK domain-containing protein</fullName>
    </submittedName>
</protein>
<reference evidence="1 2" key="1">
    <citation type="submission" date="2019-04" db="EMBL/GenBank/DDBJ databases">
        <title>Bacillus sediminilitoris sp. nov., isolated from a tidal flat sediment on the East China Sea.</title>
        <authorList>
            <person name="Wei Y."/>
            <person name="Mao H."/>
            <person name="Fang J."/>
        </authorList>
    </citation>
    <scope>NUCLEOTIDE SEQUENCE [LARGE SCALE GENOMIC DNA]</scope>
    <source>
        <strain evidence="1 2">DSL-17</strain>
    </source>
</reference>
<comment type="caution">
    <text evidence="1">The sequence shown here is derived from an EMBL/GenBank/DDBJ whole genome shotgun (WGS) entry which is preliminary data.</text>
</comment>
<evidence type="ECO:0000313" key="2">
    <source>
        <dbReference type="Proteomes" id="UP000310334"/>
    </source>
</evidence>
<name>A0A4S4BRV8_9BACI</name>
<organism evidence="1 2">
    <name type="scientific">Metabacillus sediminilitoris</name>
    <dbReference type="NCBI Taxonomy" id="2567941"/>
    <lineage>
        <taxon>Bacteria</taxon>
        <taxon>Bacillati</taxon>
        <taxon>Bacillota</taxon>
        <taxon>Bacilli</taxon>
        <taxon>Bacillales</taxon>
        <taxon>Bacillaceae</taxon>
        <taxon>Metabacillus</taxon>
    </lineage>
</organism>
<evidence type="ECO:0000313" key="1">
    <source>
        <dbReference type="EMBL" id="THF77709.1"/>
    </source>
</evidence>
<dbReference type="NCBIfam" id="TIGR02271">
    <property type="entry name" value="YsnF/AvaK domain"/>
    <property type="match status" value="1"/>
</dbReference>
<dbReference type="AlphaFoldDB" id="A0A4S4BRV8"/>
<sequence>MKRCFNHFFGGTLKLHNEQNSTQDHHEEITLKLHKEELQVSKKIIETAKVNVYKKTYTVEKQISVPVTHEELIIEKKILNPESTTDARDETIRIPLSEERIEVTKHPIIFEDVEIYKKKIEEHIQVNETLKEEKLNIDTVGDIRVMVDNQRSTSEIL</sequence>
<keyword evidence="2" id="KW-1185">Reference proteome</keyword>
<dbReference type="PANTHER" id="PTHR38463">
    <property type="entry name" value="STRESS RESPONSE PROTEIN YSNF"/>
    <property type="match status" value="1"/>
</dbReference>
<dbReference type="EMBL" id="SSNT01000014">
    <property type="protein sequence ID" value="THF77709.1"/>
    <property type="molecule type" value="Genomic_DNA"/>
</dbReference>
<dbReference type="Proteomes" id="UP000310334">
    <property type="component" value="Unassembled WGS sequence"/>
</dbReference>
<dbReference type="InterPro" id="IPR052967">
    <property type="entry name" value="Stress_Response_Assoc"/>
</dbReference>
<accession>A0A4S4BRV8</accession>
<gene>
    <name evidence="1" type="ORF">E6W99_18625</name>
</gene>
<dbReference type="OrthoDB" id="1798989at2"/>
<dbReference type="InterPro" id="IPR019060">
    <property type="entry name" value="DUF2382"/>
</dbReference>